<dbReference type="RefSeq" id="WP_128776066.1">
    <property type="nucleotide sequence ID" value="NZ_RYFI01000002.1"/>
</dbReference>
<dbReference type="EMBL" id="RYFI01000002">
    <property type="protein sequence ID" value="RXF75076.1"/>
    <property type="molecule type" value="Genomic_DNA"/>
</dbReference>
<accession>A0A4Q0MPS9</accession>
<evidence type="ECO:0000259" key="1">
    <source>
        <dbReference type="Pfam" id="PF10124"/>
    </source>
</evidence>
<name>A0A4Q0MPS9_9HYPH</name>
<evidence type="ECO:0000313" key="2">
    <source>
        <dbReference type="EMBL" id="RXF75076.1"/>
    </source>
</evidence>
<gene>
    <name evidence="2" type="ORF">EK403_03235</name>
</gene>
<evidence type="ECO:0000313" key="3">
    <source>
        <dbReference type="Proteomes" id="UP000289708"/>
    </source>
</evidence>
<comment type="caution">
    <text evidence="2">The sequence shown here is derived from an EMBL/GenBank/DDBJ whole genome shotgun (WGS) entry which is preliminary data.</text>
</comment>
<proteinExistence type="predicted"/>
<dbReference type="OrthoDB" id="9804833at2"/>
<dbReference type="Proteomes" id="UP000289708">
    <property type="component" value="Unassembled WGS sequence"/>
</dbReference>
<protein>
    <recommendedName>
        <fullName evidence="1">Bacteriophage Mu GpT domain-containing protein</fullName>
    </recommendedName>
</protein>
<feature type="domain" description="Bacteriophage Mu GpT" evidence="1">
    <location>
        <begin position="8"/>
        <end position="296"/>
    </location>
</feature>
<sequence length="297" mass="33161">MLVNGTNLRSLYTGFNTAFQGGFAGVAPQYAEVAMTVPSTTRANEYGWIGQFPNIREWIGDRVIQNLELFEYLIRNRPFEGTIAVNREDIEDDNIGIYNPLMQEFGRSAAVFPDQLVWALLKAGFSTLCYDKQYFFDTDHPVRNEAGDIVSVSNTGGGAGTAWYLLDASRTIKPIIYQTRKPFTLVRRDREEDENVFNRKEFQYGVDARCNVGYGFWQLVFGSKQTLDATSYEAARVAMTGMKGDFGRPLGLKPNKLIVPPSLEGAGRRLLQSQLVNGGESNPWAGTAELVVVPWLA</sequence>
<keyword evidence="3" id="KW-1185">Reference proteome</keyword>
<dbReference type="Pfam" id="PF10124">
    <property type="entry name" value="Mu-like_gpT"/>
    <property type="match status" value="1"/>
</dbReference>
<organism evidence="2 3">
    <name type="scientific">Hansschlegelia zhihuaiae</name>
    <dbReference type="NCBI Taxonomy" id="405005"/>
    <lineage>
        <taxon>Bacteria</taxon>
        <taxon>Pseudomonadati</taxon>
        <taxon>Pseudomonadota</taxon>
        <taxon>Alphaproteobacteria</taxon>
        <taxon>Hyphomicrobiales</taxon>
        <taxon>Methylopilaceae</taxon>
        <taxon>Hansschlegelia</taxon>
    </lineage>
</organism>
<dbReference type="AlphaFoldDB" id="A0A4Q0MPS9"/>
<dbReference type="InterPro" id="IPR018774">
    <property type="entry name" value="Phage_Mu_GpT"/>
</dbReference>
<reference evidence="2 3" key="1">
    <citation type="submission" date="2018-12" db="EMBL/GenBank/DDBJ databases">
        <title>bacterium Hansschlegelia zhihuaiae S113.</title>
        <authorList>
            <person name="He J."/>
        </authorList>
    </citation>
    <scope>NUCLEOTIDE SEQUENCE [LARGE SCALE GENOMIC DNA]</scope>
    <source>
        <strain evidence="2 3">S 113</strain>
    </source>
</reference>